<protein>
    <recommendedName>
        <fullName evidence="3">Aldehyde oxidase/xanthine dehydrogenase a/b hammerhead domain-containing protein</fullName>
    </recommendedName>
</protein>
<dbReference type="GO" id="GO:0005506">
    <property type="term" value="F:iron ion binding"/>
    <property type="evidence" value="ECO:0007669"/>
    <property type="project" value="InterPro"/>
</dbReference>
<dbReference type="PANTHER" id="PTHR11908:SF132">
    <property type="entry name" value="ALDEHYDE OXIDASE 1-RELATED"/>
    <property type="match status" value="1"/>
</dbReference>
<accession>X1BDA5</accession>
<name>X1BDA5_9ZZZZ</name>
<dbReference type="SUPFAM" id="SSF54665">
    <property type="entry name" value="CO dehydrogenase molybdoprotein N-domain-like"/>
    <property type="match status" value="1"/>
</dbReference>
<dbReference type="InterPro" id="IPR036856">
    <property type="entry name" value="Ald_Oxase/Xan_DH_a/b_sf"/>
</dbReference>
<gene>
    <name evidence="4" type="ORF">S01H4_33755</name>
</gene>
<evidence type="ECO:0000256" key="2">
    <source>
        <dbReference type="ARBA" id="ARBA00023002"/>
    </source>
</evidence>
<dbReference type="InterPro" id="IPR016208">
    <property type="entry name" value="Ald_Oxase/xanthine_DH-like"/>
</dbReference>
<evidence type="ECO:0000313" key="4">
    <source>
        <dbReference type="EMBL" id="GAG82108.1"/>
    </source>
</evidence>
<dbReference type="InterPro" id="IPR000674">
    <property type="entry name" value="Ald_Oxase/Xan_DH_a/b"/>
</dbReference>
<keyword evidence="1" id="KW-0500">Molybdenum</keyword>
<dbReference type="GO" id="GO:0016491">
    <property type="term" value="F:oxidoreductase activity"/>
    <property type="evidence" value="ECO:0007669"/>
    <property type="project" value="UniProtKB-KW"/>
</dbReference>
<sequence>MTNQFSVLGKSVVRKDAIEKVKGEARYIPDIQLPGMLHAKFLRSPHAHAKIKSIDTSKAEALPGVKCILTYQNVPKVHPLRKLEYLLDETMHHPGEEVAAVAALTAEIAEEALRLIQFLYRNSTGSISIFSAASSISLSMPYIASGSPKPFIGP</sequence>
<proteinExistence type="predicted"/>
<dbReference type="Gene3D" id="3.90.1170.50">
    <property type="entry name" value="Aldehyde oxidase/xanthine dehydrogenase, a/b hammerhead"/>
    <property type="match status" value="1"/>
</dbReference>
<dbReference type="Pfam" id="PF01315">
    <property type="entry name" value="Ald_Xan_dh_C"/>
    <property type="match status" value="1"/>
</dbReference>
<keyword evidence="2" id="KW-0560">Oxidoreductase</keyword>
<dbReference type="EMBL" id="BART01017798">
    <property type="protein sequence ID" value="GAG82108.1"/>
    <property type="molecule type" value="Genomic_DNA"/>
</dbReference>
<dbReference type="PANTHER" id="PTHR11908">
    <property type="entry name" value="XANTHINE DEHYDROGENASE"/>
    <property type="match status" value="1"/>
</dbReference>
<evidence type="ECO:0000259" key="3">
    <source>
        <dbReference type="SMART" id="SM01008"/>
    </source>
</evidence>
<evidence type="ECO:0000256" key="1">
    <source>
        <dbReference type="ARBA" id="ARBA00022505"/>
    </source>
</evidence>
<organism evidence="4">
    <name type="scientific">marine sediment metagenome</name>
    <dbReference type="NCBI Taxonomy" id="412755"/>
    <lineage>
        <taxon>unclassified sequences</taxon>
        <taxon>metagenomes</taxon>
        <taxon>ecological metagenomes</taxon>
    </lineage>
</organism>
<reference evidence="4" key="1">
    <citation type="journal article" date="2014" name="Front. Microbiol.">
        <title>High frequency of phylogenetically diverse reductive dehalogenase-homologous genes in deep subseafloor sedimentary metagenomes.</title>
        <authorList>
            <person name="Kawai M."/>
            <person name="Futagami T."/>
            <person name="Toyoda A."/>
            <person name="Takaki Y."/>
            <person name="Nishi S."/>
            <person name="Hori S."/>
            <person name="Arai W."/>
            <person name="Tsubouchi T."/>
            <person name="Morono Y."/>
            <person name="Uchiyama I."/>
            <person name="Ito T."/>
            <person name="Fujiyama A."/>
            <person name="Inagaki F."/>
            <person name="Takami H."/>
        </authorList>
    </citation>
    <scope>NUCLEOTIDE SEQUENCE</scope>
    <source>
        <strain evidence="4">Expedition CK06-06</strain>
    </source>
</reference>
<feature type="domain" description="Aldehyde oxidase/xanthine dehydrogenase a/b hammerhead" evidence="3">
    <location>
        <begin position="22"/>
        <end position="124"/>
    </location>
</feature>
<dbReference type="SMART" id="SM01008">
    <property type="entry name" value="Ald_Xan_dh_C"/>
    <property type="match status" value="1"/>
</dbReference>
<dbReference type="AlphaFoldDB" id="X1BDA5"/>
<comment type="caution">
    <text evidence="4">The sequence shown here is derived from an EMBL/GenBank/DDBJ whole genome shotgun (WGS) entry which is preliminary data.</text>
</comment>